<feature type="signal peptide" evidence="6">
    <location>
        <begin position="1"/>
        <end position="22"/>
    </location>
</feature>
<evidence type="ECO:0000256" key="5">
    <source>
        <dbReference type="ARBA" id="ARBA00023237"/>
    </source>
</evidence>
<dbReference type="Proteomes" id="UP001209317">
    <property type="component" value="Unassembled WGS sequence"/>
</dbReference>
<dbReference type="AlphaFoldDB" id="A0AAE3IP37"/>
<comment type="subcellular location">
    <subcellularLocation>
        <location evidence="1">Cell outer membrane</location>
    </subcellularLocation>
</comment>
<dbReference type="Gene3D" id="1.25.40.390">
    <property type="match status" value="1"/>
</dbReference>
<protein>
    <submittedName>
        <fullName evidence="9">RagB/SusD family nutrient uptake outer membrane protein</fullName>
    </submittedName>
</protein>
<feature type="chain" id="PRO_5042123565" evidence="6">
    <location>
        <begin position="23"/>
        <end position="614"/>
    </location>
</feature>
<name>A0AAE3IP37_9BACT</name>
<organism evidence="9 10">
    <name type="scientific">Haoranjiania flava</name>
    <dbReference type="NCBI Taxonomy" id="1856322"/>
    <lineage>
        <taxon>Bacteria</taxon>
        <taxon>Pseudomonadati</taxon>
        <taxon>Bacteroidota</taxon>
        <taxon>Chitinophagia</taxon>
        <taxon>Chitinophagales</taxon>
        <taxon>Chitinophagaceae</taxon>
        <taxon>Haoranjiania</taxon>
    </lineage>
</organism>
<dbReference type="EMBL" id="JAOTPL010000002">
    <property type="protein sequence ID" value="MCU7693197.1"/>
    <property type="molecule type" value="Genomic_DNA"/>
</dbReference>
<keyword evidence="4" id="KW-0472">Membrane</keyword>
<dbReference type="Pfam" id="PF07980">
    <property type="entry name" value="SusD_RagB"/>
    <property type="match status" value="1"/>
</dbReference>
<dbReference type="Pfam" id="PF14322">
    <property type="entry name" value="SusD-like_3"/>
    <property type="match status" value="1"/>
</dbReference>
<dbReference type="SUPFAM" id="SSF48452">
    <property type="entry name" value="TPR-like"/>
    <property type="match status" value="1"/>
</dbReference>
<accession>A0AAE3IP37</accession>
<dbReference type="GO" id="GO:0009279">
    <property type="term" value="C:cell outer membrane"/>
    <property type="evidence" value="ECO:0007669"/>
    <property type="project" value="UniProtKB-SubCell"/>
</dbReference>
<dbReference type="InterPro" id="IPR011990">
    <property type="entry name" value="TPR-like_helical_dom_sf"/>
</dbReference>
<dbReference type="RefSeq" id="WP_263036685.1">
    <property type="nucleotide sequence ID" value="NZ_JAOTPL010000002.1"/>
</dbReference>
<evidence type="ECO:0000313" key="9">
    <source>
        <dbReference type="EMBL" id="MCU7693197.1"/>
    </source>
</evidence>
<evidence type="ECO:0000259" key="7">
    <source>
        <dbReference type="Pfam" id="PF07980"/>
    </source>
</evidence>
<evidence type="ECO:0000256" key="2">
    <source>
        <dbReference type="ARBA" id="ARBA00006275"/>
    </source>
</evidence>
<comment type="similarity">
    <text evidence="2">Belongs to the SusD family.</text>
</comment>
<comment type="caution">
    <text evidence="9">The sequence shown here is derived from an EMBL/GenBank/DDBJ whole genome shotgun (WGS) entry which is preliminary data.</text>
</comment>
<feature type="domain" description="SusD-like N-terminal" evidence="8">
    <location>
        <begin position="23"/>
        <end position="232"/>
    </location>
</feature>
<evidence type="ECO:0000256" key="3">
    <source>
        <dbReference type="ARBA" id="ARBA00022729"/>
    </source>
</evidence>
<proteinExistence type="inferred from homology"/>
<sequence>MKNNFIKILLASLSLSWLTSCSKFLDVSDELAGGITDVEQVFDNVDRTRKWYGQVYNNVPDYSAIWVSSASMGNAWAGYADELYHRLANNTGKYGNWNSSNGNNHRWGTLYESIRQANIFLEKVKPIAATGINANVLTEAEVQRYKANVRFMRAAYYYYLMEMYGPVPIVTQSKTLKDELDVPRNSLDEVINFIDSELQEAILDMEQEPYHTQLDYAAVPTKGVAMALRAKLWVYAASPLFNGGFTEALGITNADGKRLFPDRDNSKVQKAVAVLKEFLDYAHGGRYELYKNTGTFDPALSLYEMFQVYNKEIIWATSKDAWNTATTDGFDRMVTPRNEPSGLGALHVVQELVDDYYMADGRPIKNTSFLAASPSYKETGFGMYEGVEVSNMYIGREPRFYNAITFSGKRWHISKAETQFYLGGNADKNVVDGAPVTGYLLYKRMSRTVYGRTATGAVTRRYRPSIIFRLAEFYLLYAEMLNEMEPGNPDVLRYTNLVRERAGLPNLEELNPAIAGSQELQREAIRRESRIELATEGQRYFDVRRWMIAENPVGQGGQGGEFTGMNPDGNKIAFHTRRRFQTRYFGRKNYLYPIPLAEMQRTKGMLVQNPGWDR</sequence>
<evidence type="ECO:0000256" key="4">
    <source>
        <dbReference type="ARBA" id="ARBA00023136"/>
    </source>
</evidence>
<evidence type="ECO:0000256" key="6">
    <source>
        <dbReference type="SAM" id="SignalP"/>
    </source>
</evidence>
<gene>
    <name evidence="9" type="ORF">OD355_01560</name>
</gene>
<dbReference type="InterPro" id="IPR012944">
    <property type="entry name" value="SusD_RagB_dom"/>
</dbReference>
<keyword evidence="10" id="KW-1185">Reference proteome</keyword>
<dbReference type="InterPro" id="IPR033985">
    <property type="entry name" value="SusD-like_N"/>
</dbReference>
<reference evidence="9" key="1">
    <citation type="submission" date="2022-10" db="EMBL/GenBank/DDBJ databases">
        <authorList>
            <person name="Kim H.S."/>
            <person name="Kim J.-S."/>
            <person name="Suh M.K."/>
            <person name="Eom M.K."/>
            <person name="Lee J.-S."/>
        </authorList>
    </citation>
    <scope>NUCLEOTIDE SEQUENCE</scope>
    <source>
        <strain evidence="9">LIP-5</strain>
    </source>
</reference>
<feature type="domain" description="RagB/SusD" evidence="7">
    <location>
        <begin position="311"/>
        <end position="612"/>
    </location>
</feature>
<dbReference type="PROSITE" id="PS51257">
    <property type="entry name" value="PROKAR_LIPOPROTEIN"/>
    <property type="match status" value="1"/>
</dbReference>
<evidence type="ECO:0000259" key="8">
    <source>
        <dbReference type="Pfam" id="PF14322"/>
    </source>
</evidence>
<keyword evidence="3 6" id="KW-0732">Signal</keyword>
<evidence type="ECO:0000256" key="1">
    <source>
        <dbReference type="ARBA" id="ARBA00004442"/>
    </source>
</evidence>
<evidence type="ECO:0000313" key="10">
    <source>
        <dbReference type="Proteomes" id="UP001209317"/>
    </source>
</evidence>
<keyword evidence="5" id="KW-0998">Cell outer membrane</keyword>